<name>A0A4Y2RVT8_ARAVE</name>
<dbReference type="Proteomes" id="UP000499080">
    <property type="component" value="Unassembled WGS sequence"/>
</dbReference>
<evidence type="ECO:0000313" key="3">
    <source>
        <dbReference type="Proteomes" id="UP000499080"/>
    </source>
</evidence>
<protein>
    <submittedName>
        <fullName evidence="2">Uncharacterized protein</fullName>
    </submittedName>
</protein>
<organism evidence="2 3">
    <name type="scientific">Araneus ventricosus</name>
    <name type="common">Orbweaver spider</name>
    <name type="synonym">Epeira ventricosa</name>
    <dbReference type="NCBI Taxonomy" id="182803"/>
    <lineage>
        <taxon>Eukaryota</taxon>
        <taxon>Metazoa</taxon>
        <taxon>Ecdysozoa</taxon>
        <taxon>Arthropoda</taxon>
        <taxon>Chelicerata</taxon>
        <taxon>Arachnida</taxon>
        <taxon>Araneae</taxon>
        <taxon>Araneomorphae</taxon>
        <taxon>Entelegynae</taxon>
        <taxon>Araneoidea</taxon>
        <taxon>Araneidae</taxon>
        <taxon>Araneus</taxon>
    </lineage>
</organism>
<sequence length="137" mass="15414">MYGIPTKVKTILPRESSGTYVTPKYSRLTFGGIPYININATVYPELGTQRDPCHLWAYVEGSANRAPVGRHDLPHFCPCFRCYCPDPRAMCPKATEHRGFLGCVQLNRNWPYGESIGFMGPKGIIEFRSGEKLLVMV</sequence>
<evidence type="ECO:0000313" key="1">
    <source>
        <dbReference type="EMBL" id="GBN79495.1"/>
    </source>
</evidence>
<keyword evidence="3" id="KW-1185">Reference proteome</keyword>
<gene>
    <name evidence="2" type="ORF">AVEN_138833_1</name>
    <name evidence="1" type="ORF">AVEN_223992_1</name>
</gene>
<dbReference type="EMBL" id="BGPR01018568">
    <property type="protein sequence ID" value="GBN79496.1"/>
    <property type="molecule type" value="Genomic_DNA"/>
</dbReference>
<reference evidence="2 3" key="1">
    <citation type="journal article" date="2019" name="Sci. Rep.">
        <title>Orb-weaving spider Araneus ventricosus genome elucidates the spidroin gene catalogue.</title>
        <authorList>
            <person name="Kono N."/>
            <person name="Nakamura H."/>
            <person name="Ohtoshi R."/>
            <person name="Moran D.A.P."/>
            <person name="Shinohara A."/>
            <person name="Yoshida Y."/>
            <person name="Fujiwara M."/>
            <person name="Mori M."/>
            <person name="Tomita M."/>
            <person name="Arakawa K."/>
        </authorList>
    </citation>
    <scope>NUCLEOTIDE SEQUENCE [LARGE SCALE GENOMIC DNA]</scope>
</reference>
<dbReference type="AlphaFoldDB" id="A0A4Y2RVT8"/>
<evidence type="ECO:0000313" key="2">
    <source>
        <dbReference type="EMBL" id="GBN79496.1"/>
    </source>
</evidence>
<dbReference type="EMBL" id="BGPR01018567">
    <property type="protein sequence ID" value="GBN79495.1"/>
    <property type="molecule type" value="Genomic_DNA"/>
</dbReference>
<accession>A0A4Y2RVT8</accession>
<proteinExistence type="predicted"/>
<comment type="caution">
    <text evidence="2">The sequence shown here is derived from an EMBL/GenBank/DDBJ whole genome shotgun (WGS) entry which is preliminary data.</text>
</comment>